<evidence type="ECO:0000313" key="1">
    <source>
        <dbReference type="EMBL" id="KIW66829.1"/>
    </source>
</evidence>
<sequence length="119" mass="12921">MYSTVHGTLIHAPWVNSRCVCICDQASKSMARSICTCLLRLSFTAQGSWTTLPFLPSSSCHERHSATTFLKELGYPWPTTSAPSRYCTLHPVLVHPAPSMHGIGTALSLLFVNSISGQG</sequence>
<proteinExistence type="predicted"/>
<dbReference type="AlphaFoldDB" id="A0A0D2G425"/>
<accession>A0A0D2G425</accession>
<gene>
    <name evidence="1" type="ORF">PV04_06123</name>
</gene>
<protein>
    <submittedName>
        <fullName evidence="1">Uncharacterized protein</fullName>
    </submittedName>
</protein>
<keyword evidence="2" id="KW-1185">Reference proteome</keyword>
<evidence type="ECO:0000313" key="2">
    <source>
        <dbReference type="Proteomes" id="UP000054266"/>
    </source>
</evidence>
<name>A0A0D2G425_9EURO</name>
<dbReference type="HOGENOM" id="CLU_2061210_0_0_1"/>
<organism evidence="1 2">
    <name type="scientific">Phialophora macrospora</name>
    <dbReference type="NCBI Taxonomy" id="1851006"/>
    <lineage>
        <taxon>Eukaryota</taxon>
        <taxon>Fungi</taxon>
        <taxon>Dikarya</taxon>
        <taxon>Ascomycota</taxon>
        <taxon>Pezizomycotina</taxon>
        <taxon>Eurotiomycetes</taxon>
        <taxon>Chaetothyriomycetidae</taxon>
        <taxon>Chaetothyriales</taxon>
        <taxon>Herpotrichiellaceae</taxon>
        <taxon>Phialophora</taxon>
    </lineage>
</organism>
<dbReference type="Proteomes" id="UP000054266">
    <property type="component" value="Unassembled WGS sequence"/>
</dbReference>
<reference evidence="1 2" key="1">
    <citation type="submission" date="2015-01" db="EMBL/GenBank/DDBJ databases">
        <title>The Genome Sequence of Capronia semiimmersa CBS27337.</title>
        <authorList>
            <consortium name="The Broad Institute Genomics Platform"/>
            <person name="Cuomo C."/>
            <person name="de Hoog S."/>
            <person name="Gorbushina A."/>
            <person name="Stielow B."/>
            <person name="Teixiera M."/>
            <person name="Abouelleil A."/>
            <person name="Chapman S.B."/>
            <person name="Priest M."/>
            <person name="Young S.K."/>
            <person name="Wortman J."/>
            <person name="Nusbaum C."/>
            <person name="Birren B."/>
        </authorList>
    </citation>
    <scope>NUCLEOTIDE SEQUENCE [LARGE SCALE GENOMIC DNA]</scope>
    <source>
        <strain evidence="1 2">CBS 27337</strain>
    </source>
</reference>
<dbReference type="EMBL" id="KN846959">
    <property type="protein sequence ID" value="KIW66829.1"/>
    <property type="molecule type" value="Genomic_DNA"/>
</dbReference>